<reference evidence="2 3" key="1">
    <citation type="journal article" date="2019" name="Nat. Ecol. Evol.">
        <title>Megaphylogeny resolves global patterns of mushroom evolution.</title>
        <authorList>
            <person name="Varga T."/>
            <person name="Krizsan K."/>
            <person name="Foldi C."/>
            <person name="Dima B."/>
            <person name="Sanchez-Garcia M."/>
            <person name="Sanchez-Ramirez S."/>
            <person name="Szollosi G.J."/>
            <person name="Szarkandi J.G."/>
            <person name="Papp V."/>
            <person name="Albert L."/>
            <person name="Andreopoulos W."/>
            <person name="Angelini C."/>
            <person name="Antonin V."/>
            <person name="Barry K.W."/>
            <person name="Bougher N.L."/>
            <person name="Buchanan P."/>
            <person name="Buyck B."/>
            <person name="Bense V."/>
            <person name="Catcheside P."/>
            <person name="Chovatia M."/>
            <person name="Cooper J."/>
            <person name="Damon W."/>
            <person name="Desjardin D."/>
            <person name="Finy P."/>
            <person name="Geml J."/>
            <person name="Haridas S."/>
            <person name="Hughes K."/>
            <person name="Justo A."/>
            <person name="Karasinski D."/>
            <person name="Kautmanova I."/>
            <person name="Kiss B."/>
            <person name="Kocsube S."/>
            <person name="Kotiranta H."/>
            <person name="LaButti K.M."/>
            <person name="Lechner B.E."/>
            <person name="Liimatainen K."/>
            <person name="Lipzen A."/>
            <person name="Lukacs Z."/>
            <person name="Mihaltcheva S."/>
            <person name="Morgado L.N."/>
            <person name="Niskanen T."/>
            <person name="Noordeloos M.E."/>
            <person name="Ohm R.A."/>
            <person name="Ortiz-Santana B."/>
            <person name="Ovrebo C."/>
            <person name="Racz N."/>
            <person name="Riley R."/>
            <person name="Savchenko A."/>
            <person name="Shiryaev A."/>
            <person name="Soop K."/>
            <person name="Spirin V."/>
            <person name="Szebenyi C."/>
            <person name="Tomsovsky M."/>
            <person name="Tulloss R.E."/>
            <person name="Uehling J."/>
            <person name="Grigoriev I.V."/>
            <person name="Vagvolgyi C."/>
            <person name="Papp T."/>
            <person name="Martin F.M."/>
            <person name="Miettinen O."/>
            <person name="Hibbett D.S."/>
            <person name="Nagy L.G."/>
        </authorList>
    </citation>
    <scope>NUCLEOTIDE SEQUENCE [LARGE SCALE GENOMIC DNA]</scope>
    <source>
        <strain evidence="2 3">CBS 309.79</strain>
    </source>
</reference>
<dbReference type="Proteomes" id="UP000305067">
    <property type="component" value="Unassembled WGS sequence"/>
</dbReference>
<sequence>MLRGEERLLWSSVSLMYVRYRIQRTAHKSWCLLDRCCGKSGFDEDVFDEQMRKSDAMALKKSKASTGKTSDGAEKHVVTEQPNANSSARMSLDTNVKSRASLDEANRKEVVTEQPKAEPATQMSETRGRDAPGGGEQSVAANTTTQASAASTKPQPV</sequence>
<evidence type="ECO:0000256" key="1">
    <source>
        <dbReference type="SAM" id="MobiDB-lite"/>
    </source>
</evidence>
<feature type="compositionally biased region" description="Low complexity" evidence="1">
    <location>
        <begin position="138"/>
        <end position="157"/>
    </location>
</feature>
<gene>
    <name evidence="2" type="ORF">BDV98DRAFT_577501</name>
</gene>
<name>A0A5C3Q1E0_9AGAR</name>
<keyword evidence="3" id="KW-1185">Reference proteome</keyword>
<evidence type="ECO:0000313" key="3">
    <source>
        <dbReference type="Proteomes" id="UP000305067"/>
    </source>
</evidence>
<feature type="compositionally biased region" description="Polar residues" evidence="1">
    <location>
        <begin position="80"/>
        <end position="98"/>
    </location>
</feature>
<evidence type="ECO:0000313" key="2">
    <source>
        <dbReference type="EMBL" id="TFK95631.1"/>
    </source>
</evidence>
<protein>
    <submittedName>
        <fullName evidence="2">Uncharacterized protein</fullName>
    </submittedName>
</protein>
<proteinExistence type="predicted"/>
<dbReference type="EMBL" id="ML178879">
    <property type="protein sequence ID" value="TFK95631.1"/>
    <property type="molecule type" value="Genomic_DNA"/>
</dbReference>
<accession>A0A5C3Q1E0</accession>
<feature type="compositionally biased region" description="Basic and acidic residues" evidence="1">
    <location>
        <begin position="100"/>
        <end position="111"/>
    </location>
</feature>
<organism evidence="2 3">
    <name type="scientific">Pterulicium gracile</name>
    <dbReference type="NCBI Taxonomy" id="1884261"/>
    <lineage>
        <taxon>Eukaryota</taxon>
        <taxon>Fungi</taxon>
        <taxon>Dikarya</taxon>
        <taxon>Basidiomycota</taxon>
        <taxon>Agaricomycotina</taxon>
        <taxon>Agaricomycetes</taxon>
        <taxon>Agaricomycetidae</taxon>
        <taxon>Agaricales</taxon>
        <taxon>Pleurotineae</taxon>
        <taxon>Pterulaceae</taxon>
        <taxon>Pterulicium</taxon>
    </lineage>
</organism>
<feature type="region of interest" description="Disordered" evidence="1">
    <location>
        <begin position="56"/>
        <end position="157"/>
    </location>
</feature>
<dbReference type="AlphaFoldDB" id="A0A5C3Q1E0"/>